<dbReference type="EMBL" id="JARWAL010000002">
    <property type="protein sequence ID" value="MDR5891920.1"/>
    <property type="molecule type" value="Genomic_DNA"/>
</dbReference>
<evidence type="ECO:0000256" key="1">
    <source>
        <dbReference type="ARBA" id="ARBA00022898"/>
    </source>
</evidence>
<comment type="similarity">
    <text evidence="2 3">Belongs to the DegT/DnrJ/EryC1 family.</text>
</comment>
<evidence type="ECO:0000313" key="4">
    <source>
        <dbReference type="EMBL" id="MDR5891920.1"/>
    </source>
</evidence>
<dbReference type="CDD" id="cd00616">
    <property type="entry name" value="AHBA_syn"/>
    <property type="match status" value="1"/>
</dbReference>
<accession>A0ABU1GIS5</accession>
<evidence type="ECO:0000256" key="2">
    <source>
        <dbReference type="ARBA" id="ARBA00037999"/>
    </source>
</evidence>
<keyword evidence="4" id="KW-0808">Transferase</keyword>
<keyword evidence="4" id="KW-0032">Aminotransferase</keyword>
<protein>
    <submittedName>
        <fullName evidence="4">DegT/DnrJ/EryC1/StrS family aminotransferase</fullName>
        <ecNumber evidence="4">2.6.1.-</ecNumber>
    </submittedName>
</protein>
<dbReference type="RefSeq" id="WP_309635828.1">
    <property type="nucleotide sequence ID" value="NZ_JARWAL010000002.1"/>
</dbReference>
<evidence type="ECO:0000256" key="3">
    <source>
        <dbReference type="RuleBase" id="RU004508"/>
    </source>
</evidence>
<keyword evidence="5" id="KW-1185">Reference proteome</keyword>
<dbReference type="Proteomes" id="UP001252270">
    <property type="component" value="Unassembled WGS sequence"/>
</dbReference>
<dbReference type="PANTHER" id="PTHR30244">
    <property type="entry name" value="TRANSAMINASE"/>
    <property type="match status" value="1"/>
</dbReference>
<name>A0ABU1GIS5_9GAMM</name>
<dbReference type="EC" id="2.6.1.-" evidence="4"/>
<keyword evidence="1 3" id="KW-0663">Pyridoxal phosphate</keyword>
<dbReference type="InterPro" id="IPR015424">
    <property type="entry name" value="PyrdxlP-dep_Trfase"/>
</dbReference>
<dbReference type="PANTHER" id="PTHR30244:SF9">
    <property type="entry name" value="PROTEIN RV3402C"/>
    <property type="match status" value="1"/>
</dbReference>
<dbReference type="InterPro" id="IPR000653">
    <property type="entry name" value="DegT/StrS_aminotransferase"/>
</dbReference>
<proteinExistence type="inferred from homology"/>
<gene>
    <name evidence="4" type="ORF">QC820_03765</name>
</gene>
<dbReference type="GO" id="GO:0008483">
    <property type="term" value="F:transaminase activity"/>
    <property type="evidence" value="ECO:0007669"/>
    <property type="project" value="UniProtKB-KW"/>
</dbReference>
<dbReference type="Pfam" id="PF01041">
    <property type="entry name" value="DegT_DnrJ_EryC1"/>
    <property type="match status" value="1"/>
</dbReference>
<reference evidence="4 5" key="1">
    <citation type="submission" date="2023-04" db="EMBL/GenBank/DDBJ databases">
        <title>A long-awaited taxogenomic arrangement of the family Halomonadaceae.</title>
        <authorList>
            <person name="De La Haba R."/>
            <person name="Chuvochina M."/>
            <person name="Wittouck S."/>
            <person name="Arahal D.R."/>
            <person name="Sanchez-Porro C."/>
            <person name="Hugenholtz P."/>
            <person name="Ventosa A."/>
        </authorList>
    </citation>
    <scope>NUCLEOTIDE SEQUENCE [LARGE SCALE GENOMIC DNA]</scope>
    <source>
        <strain evidence="4 5">DSM 17332</strain>
    </source>
</reference>
<dbReference type="InterPro" id="IPR015421">
    <property type="entry name" value="PyrdxlP-dep_Trfase_major"/>
</dbReference>
<dbReference type="SUPFAM" id="SSF53383">
    <property type="entry name" value="PLP-dependent transferases"/>
    <property type="match status" value="1"/>
</dbReference>
<dbReference type="PIRSF" id="PIRSF000390">
    <property type="entry name" value="PLP_StrS"/>
    <property type="match status" value="1"/>
</dbReference>
<sequence length="392" mass="43026">MIPVTRPYFPDIRKVEAYLEGIYSRQRLTNGGPLVEELATRLEAYLGVRNLVLVANGTLALQIAYRVLGISGRLEGQADAVTTPFSFIATASSLKWEGVQPRFADIQRGGWCLDPAAIATTISDSTRAIVPVHVFGNACAVDEIDDIASQYGLKVVYDGAHAFGVRYAGKSLLAHGDATTLSFHATKVFHSVEGGAIVFRDAELARRARRMINFGIDEQGKLSDLGINAKMNEFQAAMGLAVLDELERNLQGRAEAWAVYHERLKDAVTLQYRHPECSNNFGYFPVVLESEAKLLAVLEHLTEQGVGARRYFHPALSRVSCLREATAHVHGSETPNADSLAERVLCLPLYLGVPAQQVANEFLAALRTPVRQRAWPTPTPMTENLWPGSMQP</sequence>
<dbReference type="Gene3D" id="3.40.640.10">
    <property type="entry name" value="Type I PLP-dependent aspartate aminotransferase-like (Major domain)"/>
    <property type="match status" value="1"/>
</dbReference>
<organism evidence="4 5">
    <name type="scientific">Halomonas mongoliensis</name>
    <dbReference type="NCBI Taxonomy" id="321265"/>
    <lineage>
        <taxon>Bacteria</taxon>
        <taxon>Pseudomonadati</taxon>
        <taxon>Pseudomonadota</taxon>
        <taxon>Gammaproteobacteria</taxon>
        <taxon>Oceanospirillales</taxon>
        <taxon>Halomonadaceae</taxon>
        <taxon>Halomonas</taxon>
    </lineage>
</organism>
<evidence type="ECO:0000313" key="5">
    <source>
        <dbReference type="Proteomes" id="UP001252270"/>
    </source>
</evidence>
<comment type="caution">
    <text evidence="4">The sequence shown here is derived from an EMBL/GenBank/DDBJ whole genome shotgun (WGS) entry which is preliminary data.</text>
</comment>